<evidence type="ECO:0000256" key="5">
    <source>
        <dbReference type="ARBA" id="ARBA00022692"/>
    </source>
</evidence>
<dbReference type="SUPFAM" id="SSF56954">
    <property type="entry name" value="Outer membrane efflux proteins (OEP)"/>
    <property type="match status" value="1"/>
</dbReference>
<name>N1W320_9LEPT</name>
<dbReference type="PANTHER" id="PTHR30026:SF20">
    <property type="entry name" value="OUTER MEMBRANE PROTEIN TOLC"/>
    <property type="match status" value="1"/>
</dbReference>
<keyword evidence="7" id="KW-0998">Cell outer membrane</keyword>
<keyword evidence="5" id="KW-0812">Transmembrane</keyword>
<dbReference type="GO" id="GO:0015288">
    <property type="term" value="F:porin activity"/>
    <property type="evidence" value="ECO:0007669"/>
    <property type="project" value="TreeGrafter"/>
</dbReference>
<dbReference type="AlphaFoldDB" id="N1W320"/>
<keyword evidence="6" id="KW-0472">Membrane</keyword>
<evidence type="ECO:0000256" key="3">
    <source>
        <dbReference type="ARBA" id="ARBA00022448"/>
    </source>
</evidence>
<evidence type="ECO:0000256" key="4">
    <source>
        <dbReference type="ARBA" id="ARBA00022452"/>
    </source>
</evidence>
<dbReference type="STRING" id="1218591.LEP1GSC199_2849"/>
<keyword evidence="3" id="KW-0813">Transport</keyword>
<comment type="caution">
    <text evidence="9">The sequence shown here is derived from an EMBL/GenBank/DDBJ whole genome shotgun (WGS) entry which is preliminary data.</text>
</comment>
<evidence type="ECO:0000313" key="9">
    <source>
        <dbReference type="EMBL" id="EMY70619.1"/>
    </source>
</evidence>
<proteinExistence type="inferred from homology"/>
<reference evidence="9 10" key="1">
    <citation type="submission" date="2013-03" db="EMBL/GenBank/DDBJ databases">
        <authorList>
            <person name="Harkins D.M."/>
            <person name="Durkin A.S."/>
            <person name="Brinkac L.M."/>
            <person name="Haft D.H."/>
            <person name="Selengut J.D."/>
            <person name="Sanka R."/>
            <person name="DePew J."/>
            <person name="Purushe J."/>
            <person name="Galloway R.L."/>
            <person name="Vinetz J.M."/>
            <person name="Sutton G.G."/>
            <person name="Nierman W.C."/>
            <person name="Fouts D.E."/>
        </authorList>
    </citation>
    <scope>NUCLEOTIDE SEQUENCE [LARGE SCALE GENOMIC DNA]</scope>
    <source>
        <strain evidence="9 10">Waz Holland</strain>
    </source>
</reference>
<evidence type="ECO:0000256" key="8">
    <source>
        <dbReference type="SAM" id="MobiDB-lite"/>
    </source>
</evidence>
<evidence type="ECO:0000256" key="1">
    <source>
        <dbReference type="ARBA" id="ARBA00004442"/>
    </source>
</evidence>
<evidence type="ECO:0000256" key="2">
    <source>
        <dbReference type="ARBA" id="ARBA00007613"/>
    </source>
</evidence>
<comment type="subcellular location">
    <subcellularLocation>
        <location evidence="1">Cell outer membrane</location>
    </subcellularLocation>
</comment>
<gene>
    <name evidence="9" type="ORF">LEP1GSC199_2849</name>
</gene>
<evidence type="ECO:0000256" key="6">
    <source>
        <dbReference type="ARBA" id="ARBA00023136"/>
    </source>
</evidence>
<dbReference type="Gene3D" id="1.20.1600.10">
    <property type="entry name" value="Outer membrane efflux proteins (OEP)"/>
    <property type="match status" value="1"/>
</dbReference>
<comment type="similarity">
    <text evidence="2">Belongs to the outer membrane factor (OMF) (TC 1.B.17) family.</text>
</comment>
<accession>N1W320</accession>
<dbReference type="GO" id="GO:0015562">
    <property type="term" value="F:efflux transmembrane transporter activity"/>
    <property type="evidence" value="ECO:0007669"/>
    <property type="project" value="InterPro"/>
</dbReference>
<feature type="region of interest" description="Disordered" evidence="8">
    <location>
        <begin position="109"/>
        <end position="132"/>
    </location>
</feature>
<dbReference type="EMBL" id="AOGY02000028">
    <property type="protein sequence ID" value="EMY70619.1"/>
    <property type="molecule type" value="Genomic_DNA"/>
</dbReference>
<dbReference type="Proteomes" id="UP000012227">
    <property type="component" value="Unassembled WGS sequence"/>
</dbReference>
<dbReference type="InterPro" id="IPR051906">
    <property type="entry name" value="TolC-like"/>
</dbReference>
<protein>
    <submittedName>
        <fullName evidence="9">Outer membrane efflux protein</fullName>
    </submittedName>
</protein>
<keyword evidence="4" id="KW-1134">Transmembrane beta strand</keyword>
<evidence type="ECO:0000313" key="10">
    <source>
        <dbReference type="Proteomes" id="UP000012227"/>
    </source>
</evidence>
<organism evidence="9 10">
    <name type="scientific">Leptospira vanthielii serovar Holland str. Waz Holland = ATCC 700522</name>
    <dbReference type="NCBI Taxonomy" id="1218591"/>
    <lineage>
        <taxon>Bacteria</taxon>
        <taxon>Pseudomonadati</taxon>
        <taxon>Spirochaetota</taxon>
        <taxon>Spirochaetia</taxon>
        <taxon>Leptospirales</taxon>
        <taxon>Leptospiraceae</taxon>
        <taxon>Leptospira</taxon>
    </lineage>
</organism>
<dbReference type="InterPro" id="IPR003423">
    <property type="entry name" value="OMP_efflux"/>
</dbReference>
<evidence type="ECO:0000256" key="7">
    <source>
        <dbReference type="ARBA" id="ARBA00023237"/>
    </source>
</evidence>
<feature type="compositionally biased region" description="Low complexity" evidence="8">
    <location>
        <begin position="112"/>
        <end position="127"/>
    </location>
</feature>
<dbReference type="Pfam" id="PF02321">
    <property type="entry name" value="OEP"/>
    <property type="match status" value="2"/>
</dbReference>
<dbReference type="GO" id="GO:1990281">
    <property type="term" value="C:efflux pump complex"/>
    <property type="evidence" value="ECO:0007669"/>
    <property type="project" value="TreeGrafter"/>
</dbReference>
<dbReference type="GO" id="GO:0009279">
    <property type="term" value="C:cell outer membrane"/>
    <property type="evidence" value="ECO:0007669"/>
    <property type="project" value="UniProtKB-SubCell"/>
</dbReference>
<dbReference type="PANTHER" id="PTHR30026">
    <property type="entry name" value="OUTER MEMBRANE PROTEIN TOLC"/>
    <property type="match status" value="1"/>
</dbReference>
<sequence length="470" mass="53557">MVNFFKISNLRNFSHQTWVYYMVKLSRFIFVILGVPGLVTLSAKPVQVKELWQTALQSNPEFLSAKADYDKAFFENEKSYAAYLPTVNVLASARQSSANFSGSGTVNDPLINGANTGSNTTQTSSSGESRPTAVNRYSVGLSTNQNLFAGFRDKSGIDKTEALLQAAKQTLHDSRLKICFELKSGYAQMLYAKELHQLSEKIRDRRTKNRDLVKLRYEVGREHKGSFLLSESFVKQSEFEVSSAFRLFESNLNEVERVIANRLDININSEFIYEPIFEKKYSEKDKESLLESHPSVMAEQSKVRAAQANIGVAEAGFYPDLNLSATVTRQDDVWLPKPRNYSFGLNLTYPLFNGGRDYYNVKIAKTEYEKSIHIRDSKRNTLSFSLEQSHLNFKNTSEQLLVLTEFYKASEIRAMIARSQYSNGLISFENWDIIENDLINREKNLLLGKRDLSLAEATYLRNLGKCFDED</sequence>